<reference evidence="3" key="1">
    <citation type="journal article" date="2019" name="Int. J. Syst. Evol. Microbiol.">
        <title>The Global Catalogue of Microorganisms (GCM) 10K type strain sequencing project: providing services to taxonomists for standard genome sequencing and annotation.</title>
        <authorList>
            <consortium name="The Broad Institute Genomics Platform"/>
            <consortium name="The Broad Institute Genome Sequencing Center for Infectious Disease"/>
            <person name="Wu L."/>
            <person name="Ma J."/>
        </authorList>
    </citation>
    <scope>NUCLEOTIDE SEQUENCE [LARGE SCALE GENOMIC DNA]</scope>
    <source>
        <strain evidence="3">CCUG 36956</strain>
    </source>
</reference>
<evidence type="ECO:0000313" key="2">
    <source>
        <dbReference type="EMBL" id="MFC6010606.1"/>
    </source>
</evidence>
<evidence type="ECO:0000313" key="3">
    <source>
        <dbReference type="Proteomes" id="UP001596223"/>
    </source>
</evidence>
<evidence type="ECO:0000256" key="1">
    <source>
        <dbReference type="SAM" id="Phobius"/>
    </source>
</evidence>
<sequence>MTVGTCVDEAPRRWRVLMGLTTGAVVVAIAELAVVDATRLDLLAGAAGVVILLAAGLSWMILAPIGCARYRQFRTVALAPLIALVGVAAVWFGLPERAGWWLSKSAMTEAAANCRESDERWIGIIRTWSTDPDAGGCRFTTGDGTHLGGLAYFPPGTQPPDYGGAAYQPTYTRYDDNWYHFTVNLSDH</sequence>
<dbReference type="Proteomes" id="UP001596223">
    <property type="component" value="Unassembled WGS sequence"/>
</dbReference>
<protein>
    <recommendedName>
        <fullName evidence="4">DUF1109 domain-containing protein</fullName>
    </recommendedName>
</protein>
<feature type="transmembrane region" description="Helical" evidence="1">
    <location>
        <begin position="42"/>
        <end position="61"/>
    </location>
</feature>
<evidence type="ECO:0008006" key="4">
    <source>
        <dbReference type="Google" id="ProtNLM"/>
    </source>
</evidence>
<feature type="transmembrane region" description="Helical" evidence="1">
    <location>
        <begin position="73"/>
        <end position="94"/>
    </location>
</feature>
<keyword evidence="1" id="KW-1133">Transmembrane helix</keyword>
<keyword evidence="1" id="KW-0812">Transmembrane</keyword>
<gene>
    <name evidence="2" type="ORF">ACFP3H_06045</name>
</gene>
<proteinExistence type="predicted"/>
<keyword evidence="3" id="KW-1185">Reference proteome</keyword>
<organism evidence="2 3">
    <name type="scientific">Nocardia lasii</name>
    <dbReference type="NCBI Taxonomy" id="1616107"/>
    <lineage>
        <taxon>Bacteria</taxon>
        <taxon>Bacillati</taxon>
        <taxon>Actinomycetota</taxon>
        <taxon>Actinomycetes</taxon>
        <taxon>Mycobacteriales</taxon>
        <taxon>Nocardiaceae</taxon>
        <taxon>Nocardia</taxon>
    </lineage>
</organism>
<accession>A0ABW1JNW4</accession>
<feature type="transmembrane region" description="Helical" evidence="1">
    <location>
        <begin position="16"/>
        <end position="35"/>
    </location>
</feature>
<dbReference type="RefSeq" id="WP_378600735.1">
    <property type="nucleotide sequence ID" value="NZ_JBHSQN010000002.1"/>
</dbReference>
<name>A0ABW1JNW4_9NOCA</name>
<dbReference type="EMBL" id="JBHSQN010000002">
    <property type="protein sequence ID" value="MFC6010606.1"/>
    <property type="molecule type" value="Genomic_DNA"/>
</dbReference>
<comment type="caution">
    <text evidence="2">The sequence shown here is derived from an EMBL/GenBank/DDBJ whole genome shotgun (WGS) entry which is preliminary data.</text>
</comment>
<keyword evidence="1" id="KW-0472">Membrane</keyword>